<evidence type="ECO:0000313" key="6">
    <source>
        <dbReference type="Proteomes" id="UP000184207"/>
    </source>
</evidence>
<dbReference type="Proteomes" id="UP000184207">
    <property type="component" value="Unassembled WGS sequence"/>
</dbReference>
<reference evidence="6" key="1">
    <citation type="submission" date="2016-12" db="EMBL/GenBank/DDBJ databases">
        <authorList>
            <person name="Varghese N."/>
            <person name="Submissions S."/>
        </authorList>
    </citation>
    <scope>NUCLEOTIDE SEQUENCE [LARGE SCALE GENOMIC DNA]</scope>
    <source>
        <strain evidence="6">DSM 13020</strain>
    </source>
</reference>
<dbReference type="PROSITE" id="PS50889">
    <property type="entry name" value="S4"/>
    <property type="match status" value="1"/>
</dbReference>
<dbReference type="Pfam" id="PF01479">
    <property type="entry name" value="S4"/>
    <property type="match status" value="1"/>
</dbReference>
<dbReference type="PIRSF" id="PIRSF005578">
    <property type="entry name" value="TlyA"/>
    <property type="match status" value="1"/>
</dbReference>
<dbReference type="CDD" id="cd00165">
    <property type="entry name" value="S4"/>
    <property type="match status" value="1"/>
</dbReference>
<dbReference type="InterPro" id="IPR029063">
    <property type="entry name" value="SAM-dependent_MTases_sf"/>
</dbReference>
<dbReference type="SUPFAM" id="SSF55174">
    <property type="entry name" value="Alpha-L RNA-binding motif"/>
    <property type="match status" value="1"/>
</dbReference>
<protein>
    <submittedName>
        <fullName evidence="5">23S rRNA (Cytidine1920-2'-O)/16S rRNA (Cytidine1409-2'-O)-methyltransferase</fullName>
    </submittedName>
</protein>
<dbReference type="Gene3D" id="3.10.290.10">
    <property type="entry name" value="RNA-binding S4 domain"/>
    <property type="match status" value="1"/>
</dbReference>
<dbReference type="InterPro" id="IPR002877">
    <property type="entry name" value="RNA_MeTrfase_FtsJ_dom"/>
</dbReference>
<evidence type="ECO:0000259" key="4">
    <source>
        <dbReference type="SMART" id="SM00363"/>
    </source>
</evidence>
<evidence type="ECO:0000313" key="5">
    <source>
        <dbReference type="EMBL" id="SHN65762.1"/>
    </source>
</evidence>
<evidence type="ECO:0000256" key="1">
    <source>
        <dbReference type="ARBA" id="ARBA00022884"/>
    </source>
</evidence>
<proteinExistence type="inferred from homology"/>
<dbReference type="InterPro" id="IPR002942">
    <property type="entry name" value="S4_RNA-bd"/>
</dbReference>
<keyword evidence="5" id="KW-0489">Methyltransferase</keyword>
<dbReference type="PANTHER" id="PTHR32319:SF0">
    <property type="entry name" value="BACTERIAL HEMOLYSIN-LIKE PROTEIN"/>
    <property type="match status" value="1"/>
</dbReference>
<dbReference type="NCBIfam" id="TIGR00478">
    <property type="entry name" value="tly"/>
    <property type="match status" value="1"/>
</dbReference>
<dbReference type="OrthoDB" id="9784736at2"/>
<dbReference type="GO" id="GO:0008168">
    <property type="term" value="F:methyltransferase activity"/>
    <property type="evidence" value="ECO:0007669"/>
    <property type="project" value="UniProtKB-KW"/>
</dbReference>
<organism evidence="5 6">
    <name type="scientific">Fervidobacterium gondwanense DSM 13020</name>
    <dbReference type="NCBI Taxonomy" id="1121883"/>
    <lineage>
        <taxon>Bacteria</taxon>
        <taxon>Thermotogati</taxon>
        <taxon>Thermotogota</taxon>
        <taxon>Thermotogae</taxon>
        <taxon>Thermotogales</taxon>
        <taxon>Fervidobacteriaceae</taxon>
        <taxon>Fervidobacterium</taxon>
    </lineage>
</organism>
<dbReference type="PANTHER" id="PTHR32319">
    <property type="entry name" value="BACTERIAL HEMOLYSIN-LIKE PROTEIN"/>
    <property type="match status" value="1"/>
</dbReference>
<dbReference type="GO" id="GO:0003723">
    <property type="term" value="F:RNA binding"/>
    <property type="evidence" value="ECO:0007669"/>
    <property type="project" value="UniProtKB-KW"/>
</dbReference>
<dbReference type="SMART" id="SM00363">
    <property type="entry name" value="S4"/>
    <property type="match status" value="1"/>
</dbReference>
<sequence length="270" mass="30662">MGSISERVRLDIALLHKGFAESRTKARQIIETGNVVVNGKVCTDPSKLIKKDDSIYLLKELKYVSRAGYKLEGLFNEYNIELKDRIACDIGSSTGGFVDFLLQHGVKKVYAVDVNTKQLHPKVATDPRVCKIEKNARELHFEDIGEKVDVVTVDVSFISVTKLLKPIKSLLNSNGHAIILIKPQFEVGHKHSGVVRKRELHVTILENLLDEFIHEEFIPDYLTYSKILGGDGNIEFFLVVRYYGEAYSEPETIKQNIMKVVNNAWEEHHK</sequence>
<gene>
    <name evidence="5" type="ORF">SAMN02745226_01538</name>
</gene>
<dbReference type="EMBL" id="FRDJ01000009">
    <property type="protein sequence ID" value="SHN65762.1"/>
    <property type="molecule type" value="Genomic_DNA"/>
</dbReference>
<dbReference type="InterPro" id="IPR047048">
    <property type="entry name" value="TlyA"/>
</dbReference>
<dbReference type="STRING" id="1121883.SAMN02745226_01538"/>
<dbReference type="SUPFAM" id="SSF53335">
    <property type="entry name" value="S-adenosyl-L-methionine-dependent methyltransferases"/>
    <property type="match status" value="1"/>
</dbReference>
<keyword evidence="6" id="KW-1185">Reference proteome</keyword>
<dbReference type="InterPro" id="IPR004538">
    <property type="entry name" value="Hemolysin_A/TlyA"/>
</dbReference>
<dbReference type="RefSeq" id="WP_084634410.1">
    <property type="nucleotide sequence ID" value="NZ_FRDJ01000009.1"/>
</dbReference>
<evidence type="ECO:0000256" key="2">
    <source>
        <dbReference type="ARBA" id="ARBA00029460"/>
    </source>
</evidence>
<name>A0A1M7T512_FERGO</name>
<feature type="domain" description="RNA-binding S4" evidence="4">
    <location>
        <begin position="8"/>
        <end position="72"/>
    </location>
</feature>
<accession>A0A1M7T512</accession>
<dbReference type="Gene3D" id="3.40.50.150">
    <property type="entry name" value="Vaccinia Virus protein VP39"/>
    <property type="match status" value="1"/>
</dbReference>
<keyword evidence="1 3" id="KW-0694">RNA-binding</keyword>
<keyword evidence="5" id="KW-0808">Transferase</keyword>
<dbReference type="Pfam" id="PF01728">
    <property type="entry name" value="FtsJ"/>
    <property type="match status" value="1"/>
</dbReference>
<evidence type="ECO:0000256" key="3">
    <source>
        <dbReference type="PROSITE-ProRule" id="PRU00182"/>
    </source>
</evidence>
<dbReference type="InterPro" id="IPR036986">
    <property type="entry name" value="S4_RNA-bd_sf"/>
</dbReference>
<dbReference type="GO" id="GO:0032259">
    <property type="term" value="P:methylation"/>
    <property type="evidence" value="ECO:0007669"/>
    <property type="project" value="UniProtKB-KW"/>
</dbReference>
<dbReference type="AlphaFoldDB" id="A0A1M7T512"/>
<comment type="similarity">
    <text evidence="2">Belongs to the TlyA family.</text>
</comment>
<dbReference type="CDD" id="cd02440">
    <property type="entry name" value="AdoMet_MTases"/>
    <property type="match status" value="1"/>
</dbReference>